<evidence type="ECO:0000313" key="2">
    <source>
        <dbReference type="Proteomes" id="UP000188268"/>
    </source>
</evidence>
<sequence>GIPVHRRRTVDIQVALSAFLHQQINRVEWKNSLRPQRPVVARVNAALNSEIRRGLVSVVADGFHRAIGEIDSCLAAEWNTKHVQRILIPHHAKAHRTVPHIRRASFCHSVEIHVDHVVQHPHRDPDSAPQLLVIERHTAIWQFHQMSNKVHRTKVAHGDFAVVGVQRDFRAEVGAVHHADMLLRRPNIARVLERDPRMSGLKQQTEHLAPKINSGQPFEVLQRTSIGQSFIMLVARFELRTVQIMQVRNIVRREQRPVCTLVHALHKQVRNPVGRVHVMRTTPIIPGVLAKLQEFLDVEVPRFK</sequence>
<accession>A0A1R3KVY7</accession>
<organism evidence="1 2">
    <name type="scientific">Corchorus capsularis</name>
    <name type="common">Jute</name>
    <dbReference type="NCBI Taxonomy" id="210143"/>
    <lineage>
        <taxon>Eukaryota</taxon>
        <taxon>Viridiplantae</taxon>
        <taxon>Streptophyta</taxon>
        <taxon>Embryophyta</taxon>
        <taxon>Tracheophyta</taxon>
        <taxon>Spermatophyta</taxon>
        <taxon>Magnoliopsida</taxon>
        <taxon>eudicotyledons</taxon>
        <taxon>Gunneridae</taxon>
        <taxon>Pentapetalae</taxon>
        <taxon>rosids</taxon>
        <taxon>malvids</taxon>
        <taxon>Malvales</taxon>
        <taxon>Malvaceae</taxon>
        <taxon>Grewioideae</taxon>
        <taxon>Apeibeae</taxon>
        <taxon>Corchorus</taxon>
    </lineage>
</organism>
<evidence type="ECO:0000313" key="1">
    <source>
        <dbReference type="EMBL" id="OMP11263.1"/>
    </source>
</evidence>
<proteinExistence type="predicted"/>
<keyword evidence="2" id="KW-1185">Reference proteome</keyword>
<dbReference type="EMBL" id="AWWV01001434">
    <property type="protein sequence ID" value="OMP11263.1"/>
    <property type="molecule type" value="Genomic_DNA"/>
</dbReference>
<protein>
    <submittedName>
        <fullName evidence="1">Uncharacterized protein</fullName>
    </submittedName>
</protein>
<dbReference type="Gramene" id="OMP11263">
    <property type="protein sequence ID" value="OMP11263"/>
    <property type="gene ID" value="CCACVL1_00593"/>
</dbReference>
<feature type="non-terminal residue" evidence="1">
    <location>
        <position position="304"/>
    </location>
</feature>
<dbReference type="Proteomes" id="UP000188268">
    <property type="component" value="Unassembled WGS sequence"/>
</dbReference>
<dbReference type="AlphaFoldDB" id="A0A1R3KVY7"/>
<comment type="caution">
    <text evidence="1">The sequence shown here is derived from an EMBL/GenBank/DDBJ whole genome shotgun (WGS) entry which is preliminary data.</text>
</comment>
<gene>
    <name evidence="1" type="ORF">CCACVL1_00593</name>
</gene>
<feature type="non-terminal residue" evidence="1">
    <location>
        <position position="1"/>
    </location>
</feature>
<name>A0A1R3KVY7_COCAP</name>
<reference evidence="1 2" key="1">
    <citation type="submission" date="2013-09" db="EMBL/GenBank/DDBJ databases">
        <title>Corchorus capsularis genome sequencing.</title>
        <authorList>
            <person name="Alam M."/>
            <person name="Haque M.S."/>
            <person name="Islam M.S."/>
            <person name="Emdad E.M."/>
            <person name="Islam M.M."/>
            <person name="Ahmed B."/>
            <person name="Halim A."/>
            <person name="Hossen Q.M.M."/>
            <person name="Hossain M.Z."/>
            <person name="Ahmed R."/>
            <person name="Khan M.M."/>
            <person name="Islam R."/>
            <person name="Rashid M.M."/>
            <person name="Khan S.A."/>
            <person name="Rahman M.S."/>
            <person name="Alam M."/>
        </authorList>
    </citation>
    <scope>NUCLEOTIDE SEQUENCE [LARGE SCALE GENOMIC DNA]</scope>
    <source>
        <strain evidence="2">cv. CVL-1</strain>
        <tissue evidence="1">Whole seedling</tissue>
    </source>
</reference>